<keyword evidence="4" id="KW-1185">Reference proteome</keyword>
<evidence type="ECO:0000259" key="2">
    <source>
        <dbReference type="Pfam" id="PF00487"/>
    </source>
</evidence>
<feature type="transmembrane region" description="Helical" evidence="1">
    <location>
        <begin position="194"/>
        <end position="215"/>
    </location>
</feature>
<keyword evidence="1" id="KW-1133">Transmembrane helix</keyword>
<name>A0A857JA91_9BURK</name>
<dbReference type="Proteomes" id="UP000464787">
    <property type="component" value="Chromosome"/>
</dbReference>
<dbReference type="GO" id="GO:0006629">
    <property type="term" value="P:lipid metabolic process"/>
    <property type="evidence" value="ECO:0007669"/>
    <property type="project" value="InterPro"/>
</dbReference>
<dbReference type="EMBL" id="CP047650">
    <property type="protein sequence ID" value="QHI99902.1"/>
    <property type="molecule type" value="Genomic_DNA"/>
</dbReference>
<dbReference type="RefSeq" id="WP_160553713.1">
    <property type="nucleotide sequence ID" value="NZ_CP047650.1"/>
</dbReference>
<dbReference type="InterPro" id="IPR005804">
    <property type="entry name" value="FA_desaturase_dom"/>
</dbReference>
<dbReference type="AlphaFoldDB" id="A0A857JA91"/>
<sequence>MHPALSHAASPLPRSRSASAAWWRRCEAPTVALCLVLYPAWGALVWWHSLLPAWLLAVCGGYLAHLHFSLQHESIHAMRGLPRWLRLALVWPPLNLWLPYPLYHSGHSQHHVNFHLTHPQKDSESAYHSAEAWQAYGRARRLLFVANQTLAFRLLPGPLLRLYRLGFDEARRIARRDFSHVPAWLGHAASVAPLLYFVVGVCGMAFWQYLLCFVYPSMMLGALRSFTEHRWSESPHARVAIVESNAVMGLVFLFNNLHHVHHRAPTMPWYEIPAYFRRHRAEVLAANGNFYWRGYWPIARRHLLRPVFLPVHPVW</sequence>
<dbReference type="Pfam" id="PF00487">
    <property type="entry name" value="FA_desaturase"/>
    <property type="match status" value="1"/>
</dbReference>
<organism evidence="3 4">
    <name type="scientific">Xylophilus rhododendri</name>
    <dbReference type="NCBI Taxonomy" id="2697032"/>
    <lineage>
        <taxon>Bacteria</taxon>
        <taxon>Pseudomonadati</taxon>
        <taxon>Pseudomonadota</taxon>
        <taxon>Betaproteobacteria</taxon>
        <taxon>Burkholderiales</taxon>
        <taxon>Xylophilus</taxon>
    </lineage>
</organism>
<evidence type="ECO:0000313" key="4">
    <source>
        <dbReference type="Proteomes" id="UP000464787"/>
    </source>
</evidence>
<feature type="domain" description="Fatty acid desaturase" evidence="2">
    <location>
        <begin position="47"/>
        <end position="292"/>
    </location>
</feature>
<evidence type="ECO:0000313" key="3">
    <source>
        <dbReference type="EMBL" id="QHI99902.1"/>
    </source>
</evidence>
<feature type="transmembrane region" description="Helical" evidence="1">
    <location>
        <begin position="44"/>
        <end position="64"/>
    </location>
</feature>
<protein>
    <submittedName>
        <fullName evidence="3">Fatty acid desaturase</fullName>
    </submittedName>
</protein>
<proteinExistence type="predicted"/>
<dbReference type="KEGG" id="xyk:GT347_19095"/>
<accession>A0A857JA91</accession>
<gene>
    <name evidence="3" type="ORF">GT347_19095</name>
</gene>
<evidence type="ECO:0000256" key="1">
    <source>
        <dbReference type="SAM" id="Phobius"/>
    </source>
</evidence>
<keyword evidence="1" id="KW-0472">Membrane</keyword>
<keyword evidence="1" id="KW-0812">Transmembrane</keyword>
<reference evidence="3 4" key="1">
    <citation type="submission" date="2020-01" db="EMBL/GenBank/DDBJ databases">
        <title>Genome sequencing of strain KACC 21265.</title>
        <authorList>
            <person name="Heo J."/>
            <person name="Kim S.-J."/>
            <person name="Kim J.-S."/>
            <person name="Hong S.-B."/>
            <person name="Kwon S.-W."/>
        </authorList>
    </citation>
    <scope>NUCLEOTIDE SEQUENCE [LARGE SCALE GENOMIC DNA]</scope>
    <source>
        <strain evidence="3 4">KACC 21265</strain>
    </source>
</reference>